<comment type="caution">
    <text evidence="6">The sequence shown here is derived from an EMBL/GenBank/DDBJ whole genome shotgun (WGS) entry which is preliminary data.</text>
</comment>
<dbReference type="InterPro" id="IPR002797">
    <property type="entry name" value="Polysacc_synth"/>
</dbReference>
<proteinExistence type="predicted"/>
<dbReference type="OrthoDB" id="629958at2"/>
<accession>A0A433WGW1</accession>
<dbReference type="AlphaFoldDB" id="A0A433WGW1"/>
<name>A0A433WGW1_9BACT</name>
<evidence type="ECO:0000256" key="1">
    <source>
        <dbReference type="ARBA" id="ARBA00004651"/>
    </source>
</evidence>
<dbReference type="EMBL" id="RIAR02000001">
    <property type="protein sequence ID" value="NSL86686.1"/>
    <property type="molecule type" value="Genomic_DNA"/>
</dbReference>
<dbReference type="InterPro" id="IPR050833">
    <property type="entry name" value="Poly_Biosynth_Transport"/>
</dbReference>
<gene>
    <name evidence="6" type="ORF">ECE50_007585</name>
</gene>
<keyword evidence="5" id="KW-0472">Membrane</keyword>
<evidence type="ECO:0000313" key="7">
    <source>
        <dbReference type="Proteomes" id="UP000281028"/>
    </source>
</evidence>
<sequence length="447" mass="50706">MAFMLPAAFRSRHFHSLLGNIVIAFFNVLSFALLVRLLPKSAFGEWVLFIASYNILDQVRTGLMQTSIIKFYAGSSEEDGKRVAGAGWLISGILTLGYVALCFLIFLIAGPWLNATWHFFICWLGILTLFSLPMNFASWMLQATHRFDKIVLIRLSQNGTFLILLGILYLLHMVTLPNVLLAYTSSMAVSSIYCLLRKWTYLHTFAFRTREQAMALYRYGRLIVGSMASSTGQSYADNIVLRYLLGPEAVALYSIPQKFMEVVEIILRSFVATAQPTLSESANRQDLPAVARAFCRYTGTVSILIFPFILGMLLLTEPLIRILASGSYLAATDIVRIILLSAICWPMDRFIGVTLDMMNLPHINFNKNILKFALSVTLEITLILLFKDIRSVAIASFCTVIFAIIYGYYFIRKHLQIQMRDIWHYGWQECRTLLQKAGRKKTVVLND</sequence>
<keyword evidence="2" id="KW-1003">Cell membrane</keyword>
<dbReference type="PANTHER" id="PTHR30250:SF11">
    <property type="entry name" value="O-ANTIGEN TRANSPORTER-RELATED"/>
    <property type="match status" value="1"/>
</dbReference>
<evidence type="ECO:0000256" key="5">
    <source>
        <dbReference type="ARBA" id="ARBA00023136"/>
    </source>
</evidence>
<evidence type="ECO:0000256" key="2">
    <source>
        <dbReference type="ARBA" id="ARBA00022475"/>
    </source>
</evidence>
<keyword evidence="3" id="KW-0812">Transmembrane</keyword>
<protein>
    <submittedName>
        <fullName evidence="6">Oligosaccharide flippase family protein</fullName>
    </submittedName>
</protein>
<dbReference type="Pfam" id="PF01943">
    <property type="entry name" value="Polysacc_synt"/>
    <property type="match status" value="1"/>
</dbReference>
<dbReference type="PANTHER" id="PTHR30250">
    <property type="entry name" value="PST FAMILY PREDICTED COLANIC ACID TRANSPORTER"/>
    <property type="match status" value="1"/>
</dbReference>
<reference evidence="6" key="1">
    <citation type="submission" date="2020-05" db="EMBL/GenBank/DDBJ databases">
        <title>Chitinophaga laudate sp. nov., isolated from a tropical peat swamp.</title>
        <authorList>
            <person name="Goh C.B.S."/>
            <person name="Lee M.S."/>
            <person name="Parimannan S."/>
            <person name="Pasbakhsh P."/>
            <person name="Yule C.M."/>
            <person name="Rajandas H."/>
            <person name="Loke S."/>
            <person name="Croft L."/>
            <person name="Tan J.B.L."/>
        </authorList>
    </citation>
    <scope>NUCLEOTIDE SEQUENCE</scope>
    <source>
        <strain evidence="6">Mgbs1</strain>
    </source>
</reference>
<organism evidence="6 7">
    <name type="scientific">Chitinophaga solisilvae</name>
    <dbReference type="NCBI Taxonomy" id="1233460"/>
    <lineage>
        <taxon>Bacteria</taxon>
        <taxon>Pseudomonadati</taxon>
        <taxon>Bacteroidota</taxon>
        <taxon>Chitinophagia</taxon>
        <taxon>Chitinophagales</taxon>
        <taxon>Chitinophagaceae</taxon>
        <taxon>Chitinophaga</taxon>
    </lineage>
</organism>
<keyword evidence="7" id="KW-1185">Reference proteome</keyword>
<keyword evidence="4" id="KW-1133">Transmembrane helix</keyword>
<evidence type="ECO:0000256" key="4">
    <source>
        <dbReference type="ARBA" id="ARBA00022989"/>
    </source>
</evidence>
<dbReference type="GO" id="GO:0005886">
    <property type="term" value="C:plasma membrane"/>
    <property type="evidence" value="ECO:0007669"/>
    <property type="project" value="UniProtKB-SubCell"/>
</dbReference>
<dbReference type="Proteomes" id="UP000281028">
    <property type="component" value="Unassembled WGS sequence"/>
</dbReference>
<evidence type="ECO:0000313" key="6">
    <source>
        <dbReference type="EMBL" id="NSL86686.1"/>
    </source>
</evidence>
<comment type="subcellular location">
    <subcellularLocation>
        <location evidence="1">Cell membrane</location>
        <topology evidence="1">Multi-pass membrane protein</topology>
    </subcellularLocation>
</comment>
<evidence type="ECO:0000256" key="3">
    <source>
        <dbReference type="ARBA" id="ARBA00022692"/>
    </source>
</evidence>